<evidence type="ECO:0000313" key="2">
    <source>
        <dbReference type="EMBL" id="AIQ70356.1"/>
    </source>
</evidence>
<dbReference type="HOGENOM" id="CLU_1011370_0_0_9"/>
<dbReference type="KEGG" id="pgm:PGRAT_24020"/>
<dbReference type="EMBL" id="CP009287">
    <property type="protein sequence ID" value="AIQ70356.1"/>
    <property type="molecule type" value="Genomic_DNA"/>
</dbReference>
<dbReference type="STRING" id="189425.PGRAT_24020"/>
<keyword evidence="3" id="KW-1185">Reference proteome</keyword>
<dbReference type="RefSeq" id="WP_042267271.1">
    <property type="nucleotide sequence ID" value="NZ_CP009287.1"/>
</dbReference>
<accession>A0A089M975</accession>
<feature type="compositionally biased region" description="Low complexity" evidence="1">
    <location>
        <begin position="198"/>
        <end position="207"/>
    </location>
</feature>
<feature type="region of interest" description="Disordered" evidence="1">
    <location>
        <begin position="198"/>
        <end position="217"/>
    </location>
</feature>
<reference evidence="2 3" key="1">
    <citation type="submission" date="2014-08" db="EMBL/GenBank/DDBJ databases">
        <title>Comparative genomics of the Paenibacillus odorifer group.</title>
        <authorList>
            <person name="den Bakker H.C."/>
            <person name="Tsai Y.-C."/>
            <person name="Martin N."/>
            <person name="Korlach J."/>
            <person name="Wiedmann M."/>
        </authorList>
    </citation>
    <scope>NUCLEOTIDE SEQUENCE [LARGE SCALE GENOMIC DNA]</scope>
    <source>
        <strain evidence="2 3">DSM 15220</strain>
    </source>
</reference>
<sequence>MAFNRRVINKELDMANLNKHNDNYTDIETTLDSHDIAVTNSANHIADGNIHTTAVEKAKLAGITAGAGGANSATDTVIGNRTATDNTTPSLTGSITALFSSLFTLIKGITGKPSALTAPAITLETTKAHVDNVNLHTTAAEKTKLAGIAAGAEVNQNSFAKVNNIDAAAKSDALTVTGGTGITVTTNPTTKTMTVTATGTATPGAHGSSHNSDGSDPIPELVSLKAKVTALENFLAYMPIDGGGFDTSPGGPVIDGGTI</sequence>
<dbReference type="OrthoDB" id="2667310at2"/>
<dbReference type="eggNOG" id="ENOG503385T">
    <property type="taxonomic scope" value="Bacteria"/>
</dbReference>
<proteinExistence type="predicted"/>
<evidence type="ECO:0000256" key="1">
    <source>
        <dbReference type="SAM" id="MobiDB-lite"/>
    </source>
</evidence>
<protein>
    <submittedName>
        <fullName evidence="2">Uncharacterized protein</fullName>
    </submittedName>
</protein>
<dbReference type="AlphaFoldDB" id="A0A089M975"/>
<organism evidence="2 3">
    <name type="scientific">Paenibacillus graminis</name>
    <dbReference type="NCBI Taxonomy" id="189425"/>
    <lineage>
        <taxon>Bacteria</taxon>
        <taxon>Bacillati</taxon>
        <taxon>Bacillota</taxon>
        <taxon>Bacilli</taxon>
        <taxon>Bacillales</taxon>
        <taxon>Paenibacillaceae</taxon>
        <taxon>Paenibacillus</taxon>
    </lineage>
</organism>
<evidence type="ECO:0000313" key="3">
    <source>
        <dbReference type="Proteomes" id="UP000029500"/>
    </source>
</evidence>
<name>A0A089M975_9BACL</name>
<dbReference type="Proteomes" id="UP000029500">
    <property type="component" value="Chromosome"/>
</dbReference>
<gene>
    <name evidence="2" type="ORF">PGRAT_24020</name>
</gene>